<evidence type="ECO:0000313" key="2">
    <source>
        <dbReference type="Proteomes" id="UP000807115"/>
    </source>
</evidence>
<dbReference type="Proteomes" id="UP000807115">
    <property type="component" value="Chromosome 2"/>
</dbReference>
<gene>
    <name evidence="1" type="ORF">BDA96_02G082300</name>
</gene>
<accession>A0A921RM10</accession>
<name>A0A921RM10_SORBI</name>
<dbReference type="EMBL" id="CM027681">
    <property type="protein sequence ID" value="KAG0542195.1"/>
    <property type="molecule type" value="Genomic_DNA"/>
</dbReference>
<protein>
    <submittedName>
        <fullName evidence="1">Uncharacterized protein</fullName>
    </submittedName>
</protein>
<reference evidence="1" key="2">
    <citation type="submission" date="2020-10" db="EMBL/GenBank/DDBJ databases">
        <authorList>
            <person name="Cooper E.A."/>
            <person name="Brenton Z.W."/>
            <person name="Flinn B.S."/>
            <person name="Jenkins J."/>
            <person name="Shu S."/>
            <person name="Flowers D."/>
            <person name="Luo F."/>
            <person name="Wang Y."/>
            <person name="Xia P."/>
            <person name="Barry K."/>
            <person name="Daum C."/>
            <person name="Lipzen A."/>
            <person name="Yoshinaga Y."/>
            <person name="Schmutz J."/>
            <person name="Saski C."/>
            <person name="Vermerris W."/>
            <person name="Kresovich S."/>
        </authorList>
    </citation>
    <scope>NUCLEOTIDE SEQUENCE</scope>
</reference>
<dbReference type="AlphaFoldDB" id="A0A921RM10"/>
<organism evidence="1 2">
    <name type="scientific">Sorghum bicolor</name>
    <name type="common">Sorghum</name>
    <name type="synonym">Sorghum vulgare</name>
    <dbReference type="NCBI Taxonomy" id="4558"/>
    <lineage>
        <taxon>Eukaryota</taxon>
        <taxon>Viridiplantae</taxon>
        <taxon>Streptophyta</taxon>
        <taxon>Embryophyta</taxon>
        <taxon>Tracheophyta</taxon>
        <taxon>Spermatophyta</taxon>
        <taxon>Magnoliopsida</taxon>
        <taxon>Liliopsida</taxon>
        <taxon>Poales</taxon>
        <taxon>Poaceae</taxon>
        <taxon>PACMAD clade</taxon>
        <taxon>Panicoideae</taxon>
        <taxon>Andropogonodae</taxon>
        <taxon>Andropogoneae</taxon>
        <taxon>Sorghinae</taxon>
        <taxon>Sorghum</taxon>
    </lineage>
</organism>
<reference evidence="1" key="1">
    <citation type="journal article" date="2019" name="BMC Genomics">
        <title>A new reference genome for Sorghum bicolor reveals high levels of sequence similarity between sweet and grain genotypes: implications for the genetics of sugar metabolism.</title>
        <authorList>
            <person name="Cooper E.A."/>
            <person name="Brenton Z.W."/>
            <person name="Flinn B.S."/>
            <person name="Jenkins J."/>
            <person name="Shu S."/>
            <person name="Flowers D."/>
            <person name="Luo F."/>
            <person name="Wang Y."/>
            <person name="Xia P."/>
            <person name="Barry K."/>
            <person name="Daum C."/>
            <person name="Lipzen A."/>
            <person name="Yoshinaga Y."/>
            <person name="Schmutz J."/>
            <person name="Saski C."/>
            <person name="Vermerris W."/>
            <person name="Kresovich S."/>
        </authorList>
    </citation>
    <scope>NUCLEOTIDE SEQUENCE</scope>
</reference>
<evidence type="ECO:0000313" key="1">
    <source>
        <dbReference type="EMBL" id="KAG0542195.1"/>
    </source>
</evidence>
<sequence>MIMKHKRRACHIWFNCRCPLWVVHTRTRSHMDDSCRRRAARLASAVRGRDQHHVEFSFT</sequence>
<proteinExistence type="predicted"/>
<comment type="caution">
    <text evidence="1">The sequence shown here is derived from an EMBL/GenBank/DDBJ whole genome shotgun (WGS) entry which is preliminary data.</text>
</comment>